<dbReference type="AlphaFoldDB" id="H2CD46"/>
<protein>
    <submittedName>
        <fullName evidence="1">Glycosyl transferase group 1</fullName>
    </submittedName>
</protein>
<reference evidence="1 2" key="1">
    <citation type="submission" date="2011-10" db="EMBL/GenBank/DDBJ databases">
        <title>The Improved High-Quality Draft genome of Leptonema illini DSM 21528.</title>
        <authorList>
            <consortium name="US DOE Joint Genome Institute (JGI-PGF)"/>
            <person name="Lucas S."/>
            <person name="Copeland A."/>
            <person name="Lapidus A."/>
            <person name="Glavina del Rio T."/>
            <person name="Dalin E."/>
            <person name="Tice H."/>
            <person name="Bruce D."/>
            <person name="Goodwin L."/>
            <person name="Pitluck S."/>
            <person name="Peters L."/>
            <person name="Mikhailova N."/>
            <person name="Held B."/>
            <person name="Kyrpides N."/>
            <person name="Mavromatis K."/>
            <person name="Ivanova N."/>
            <person name="Markowitz V."/>
            <person name="Cheng J.-F."/>
            <person name="Hugenholtz P."/>
            <person name="Woyke T."/>
            <person name="Wu D."/>
            <person name="Gronow S."/>
            <person name="Wellnitz S."/>
            <person name="Brambilla E.-M."/>
            <person name="Klenk H.-P."/>
            <person name="Eisen J.A."/>
        </authorList>
    </citation>
    <scope>NUCLEOTIDE SEQUENCE [LARGE SCALE GENOMIC DNA]</scope>
    <source>
        <strain evidence="1 2">DSM 21528</strain>
    </source>
</reference>
<dbReference type="CDD" id="cd03801">
    <property type="entry name" value="GT4_PimA-like"/>
    <property type="match status" value="1"/>
</dbReference>
<sequence>MNIFKLFKANGYNKKIAKEKVIIVDSTFPQLVPFGFRNREIAEYLRSYDFIKSYTMPRLYPDKEAWFSHPYGMTFKQFKTNKEKYLEYYPEIDPGKIQFFHSDACLGADLSYSFFLAETYTLLPLLEKNKIPFVFVLYPGGAFGIDFDKSDIMLQRIFSSEYFRKVIVTQEITKKYLLSKSLCHEDSIEYIYGGFIQFDKNQIMHKKKYQIEKKSFDICFVAAKYSDRGVDKGYDLFIECAKILCRKYNDIYFHIVGNWDKDDIDVSDIEDRVFFYGLRRPDFFPEFYSSMDIFLSPNRPFKLFPGNFDGFPLGADASFHGVALFLSDELKINTEYDSNEIVIVNADVEDIVSKINYYYDNIDQLYRISYSGQYKTHQLFSTELQIEKRIKIFENFIER</sequence>
<evidence type="ECO:0000313" key="2">
    <source>
        <dbReference type="Proteomes" id="UP000005737"/>
    </source>
</evidence>
<keyword evidence="2" id="KW-1185">Reference proteome</keyword>
<dbReference type="GO" id="GO:0016740">
    <property type="term" value="F:transferase activity"/>
    <property type="evidence" value="ECO:0007669"/>
    <property type="project" value="UniProtKB-KW"/>
</dbReference>
<proteinExistence type="predicted"/>
<organism evidence="1 2">
    <name type="scientific">Leptonema illini DSM 21528</name>
    <dbReference type="NCBI Taxonomy" id="929563"/>
    <lineage>
        <taxon>Bacteria</taxon>
        <taxon>Pseudomonadati</taxon>
        <taxon>Spirochaetota</taxon>
        <taxon>Spirochaetia</taxon>
        <taxon>Leptospirales</taxon>
        <taxon>Leptospiraceae</taxon>
        <taxon>Leptonema</taxon>
    </lineage>
</organism>
<accession>H2CD46</accession>
<dbReference type="RefSeq" id="WP_002773456.1">
    <property type="nucleotide sequence ID" value="NZ_JH597773.1"/>
</dbReference>
<dbReference type="EMBL" id="JH597773">
    <property type="protein sequence ID" value="EHQ07522.1"/>
    <property type="molecule type" value="Genomic_DNA"/>
</dbReference>
<dbReference type="HOGENOM" id="CLU_062793_0_0_12"/>
<dbReference type="Proteomes" id="UP000005737">
    <property type="component" value="Unassembled WGS sequence"/>
</dbReference>
<keyword evidence="1" id="KW-0808">Transferase</keyword>
<name>H2CD46_9LEPT</name>
<dbReference type="STRING" id="183.GCA_002009735_00637"/>
<gene>
    <name evidence="1" type="ORF">Lepil_2853</name>
</gene>
<evidence type="ECO:0000313" key="1">
    <source>
        <dbReference type="EMBL" id="EHQ07522.1"/>
    </source>
</evidence>
<dbReference type="Pfam" id="PF13692">
    <property type="entry name" value="Glyco_trans_1_4"/>
    <property type="match status" value="1"/>
</dbReference>
<dbReference type="SUPFAM" id="SSF53756">
    <property type="entry name" value="UDP-Glycosyltransferase/glycogen phosphorylase"/>
    <property type="match status" value="1"/>
</dbReference>
<dbReference type="Gene3D" id="3.40.50.2000">
    <property type="entry name" value="Glycogen Phosphorylase B"/>
    <property type="match status" value="1"/>
</dbReference>